<sequence>MTATTEAPAATPYRMFDFFDLEVVRTRRLGPSLLRVTFTGPELADFHGGGRDQSLSLFLPHPGQQAPVLPTPEPGDDGRAWHAAYRAIPNDERAIMRSYTLSGQRRHPAQEVDIDFVLHGTDADDTVAAGPACRWARAARPGDKVVVLGPAATDNTAVRCRPHDDFDHILMWGDETALPAALGVLAWLPASVSAHVWLEVPHRADIQPIRTAARLTVHWLVRDEDAPSALQAVRDTRLHDAARPYAWLAGESGTMKELRRHLVRERGYDKRAVTFVGYWKRGLSEDALREEPADA</sequence>
<gene>
    <name evidence="1" type="ORF">V2W30_14565</name>
</gene>
<name>A0ACD5AB47_9ACTN</name>
<proteinExistence type="predicted"/>
<reference evidence="1" key="1">
    <citation type="journal article" date="2025" name="Int. J. Syst. Evol. Microbiol.">
        <title>Streptomyces citrinus sp. nov., with yellow diffusible pigment.</title>
        <authorList>
            <person name="He Y."/>
            <person name="Yang E."/>
            <person name="Xu J."/>
            <person name="Sun Y."/>
            <person name="Sun L."/>
        </authorList>
    </citation>
    <scope>NUCLEOTIDE SEQUENCE</scope>
    <source>
        <strain evidence="1">Q6</strain>
    </source>
</reference>
<evidence type="ECO:0000313" key="2">
    <source>
        <dbReference type="Proteomes" id="UP001432251"/>
    </source>
</evidence>
<dbReference type="EMBL" id="CP146022">
    <property type="protein sequence ID" value="WWQ64446.1"/>
    <property type="molecule type" value="Genomic_DNA"/>
</dbReference>
<protein>
    <submittedName>
        <fullName evidence="1">Siderophore-interacting protein</fullName>
    </submittedName>
</protein>
<organism evidence="1 2">
    <name type="scientific">Streptomyces citrinus</name>
    <dbReference type="NCBI Taxonomy" id="3118173"/>
    <lineage>
        <taxon>Bacteria</taxon>
        <taxon>Bacillati</taxon>
        <taxon>Actinomycetota</taxon>
        <taxon>Actinomycetes</taxon>
        <taxon>Kitasatosporales</taxon>
        <taxon>Streptomycetaceae</taxon>
        <taxon>Streptomyces</taxon>
    </lineage>
</organism>
<keyword evidence="2" id="KW-1185">Reference proteome</keyword>
<accession>A0ACD5AB47</accession>
<evidence type="ECO:0000313" key="1">
    <source>
        <dbReference type="EMBL" id="WWQ64446.1"/>
    </source>
</evidence>
<dbReference type="Proteomes" id="UP001432251">
    <property type="component" value="Chromosome"/>
</dbReference>